<reference evidence="2 3" key="1">
    <citation type="submission" date="2018-06" db="EMBL/GenBank/DDBJ databases">
        <title>Genomic Encyclopedia of Type Strains, Phase III (KMG-III): the genomes of soil and plant-associated and newly described type strains.</title>
        <authorList>
            <person name="Whitman W."/>
        </authorList>
    </citation>
    <scope>NUCLEOTIDE SEQUENCE [LARGE SCALE GENOMIC DNA]</scope>
    <source>
        <strain evidence="2 3">JA737</strain>
    </source>
</reference>
<organism evidence="2 3">
    <name type="scientific">Rhodobacter viridis</name>
    <dbReference type="NCBI Taxonomy" id="1054202"/>
    <lineage>
        <taxon>Bacteria</taxon>
        <taxon>Pseudomonadati</taxon>
        <taxon>Pseudomonadota</taxon>
        <taxon>Alphaproteobacteria</taxon>
        <taxon>Rhodobacterales</taxon>
        <taxon>Rhodobacter group</taxon>
        <taxon>Rhodobacter</taxon>
    </lineage>
</organism>
<evidence type="ECO:0000256" key="1">
    <source>
        <dbReference type="SAM" id="Phobius"/>
    </source>
</evidence>
<dbReference type="EMBL" id="QJTK01000002">
    <property type="protein sequence ID" value="PYF12071.1"/>
    <property type="molecule type" value="Genomic_DNA"/>
</dbReference>
<protein>
    <submittedName>
        <fullName evidence="2">Uncharacterized protein</fullName>
    </submittedName>
</protein>
<keyword evidence="1" id="KW-1133">Transmembrane helix</keyword>
<accession>A0A318U3L5</accession>
<keyword evidence="1" id="KW-0472">Membrane</keyword>
<feature type="transmembrane region" description="Helical" evidence="1">
    <location>
        <begin position="42"/>
        <end position="61"/>
    </location>
</feature>
<dbReference type="AlphaFoldDB" id="A0A318U3L5"/>
<evidence type="ECO:0000313" key="2">
    <source>
        <dbReference type="EMBL" id="PYF12071.1"/>
    </source>
</evidence>
<gene>
    <name evidence="2" type="ORF">C8J30_102388</name>
</gene>
<proteinExistence type="predicted"/>
<evidence type="ECO:0000313" key="3">
    <source>
        <dbReference type="Proteomes" id="UP000247727"/>
    </source>
</evidence>
<sequence>MGGPFKMTRKACSVAFTIGWASALTFGWIALAAPPDEPASLRTINMILAAFGAGAGLWSWMRVRRDI</sequence>
<dbReference type="Proteomes" id="UP000247727">
    <property type="component" value="Unassembled WGS sequence"/>
</dbReference>
<keyword evidence="3" id="KW-1185">Reference proteome</keyword>
<comment type="caution">
    <text evidence="2">The sequence shown here is derived from an EMBL/GenBank/DDBJ whole genome shotgun (WGS) entry which is preliminary data.</text>
</comment>
<keyword evidence="1" id="KW-0812">Transmembrane</keyword>
<name>A0A318U3L5_9RHOB</name>